<dbReference type="OrthoDB" id="9761717at2"/>
<feature type="binding site" evidence="2">
    <location>
        <position position="409"/>
    </location>
    <ligand>
        <name>Ni(2+)</name>
        <dbReference type="ChEBI" id="CHEBI:49786"/>
    </ligand>
</feature>
<dbReference type="SUPFAM" id="SSF56762">
    <property type="entry name" value="HydB/Nqo4-like"/>
    <property type="match status" value="1"/>
</dbReference>
<dbReference type="Proteomes" id="UP000001366">
    <property type="component" value="Chromosome"/>
</dbReference>
<accession>C0QP83</accession>
<dbReference type="STRING" id="123214.PERMA_0690"/>
<evidence type="ECO:0000256" key="1">
    <source>
        <dbReference type="ARBA" id="ARBA00023002"/>
    </source>
</evidence>
<reference evidence="3 4" key="1">
    <citation type="journal article" date="2009" name="J. Bacteriol.">
        <title>Complete and draft genome sequences of six members of the Aquificales.</title>
        <authorList>
            <person name="Reysenbach A.L."/>
            <person name="Hamamura N."/>
            <person name="Podar M."/>
            <person name="Griffiths E."/>
            <person name="Ferreira S."/>
            <person name="Hochstein R."/>
            <person name="Heidelberg J."/>
            <person name="Johnson J."/>
            <person name="Mead D."/>
            <person name="Pohorille A."/>
            <person name="Sarmiento M."/>
            <person name="Schweighofer K."/>
            <person name="Seshadri R."/>
            <person name="Voytek M.A."/>
        </authorList>
    </citation>
    <scope>NUCLEOTIDE SEQUENCE [LARGE SCALE GENOMIC DNA]</scope>
    <source>
        <strain evidence="4">DSM 14350 / EX-H1</strain>
    </source>
</reference>
<dbReference type="PANTHER" id="PTHR43600:SF4">
    <property type="entry name" value="CYTOSOLIC NIFE-HYDROGENASE, ALPHA SUBUNIT"/>
    <property type="match status" value="1"/>
</dbReference>
<organism evidence="3 4">
    <name type="scientific">Persephonella marina (strain DSM 14350 / EX-H1)</name>
    <dbReference type="NCBI Taxonomy" id="123214"/>
    <lineage>
        <taxon>Bacteria</taxon>
        <taxon>Pseudomonadati</taxon>
        <taxon>Aquificota</taxon>
        <taxon>Aquificia</taxon>
        <taxon>Aquificales</taxon>
        <taxon>Hydrogenothermaceae</taxon>
        <taxon>Persephonella</taxon>
    </lineage>
</organism>
<dbReference type="Pfam" id="PF00374">
    <property type="entry name" value="NiFeSe_Hases"/>
    <property type="match status" value="2"/>
</dbReference>
<dbReference type="EMBL" id="CP001230">
    <property type="protein sequence ID" value="ACO04371.1"/>
    <property type="molecule type" value="Genomic_DNA"/>
</dbReference>
<sequence length="428" mass="48786">MKKIENLLTRVEGEGSISLFYENGTLKDVKLNIFEPPRFIEGILKGKEYYRIIDVTSRICGICPVAYQISGVQAIEDAFGLKVSSEIEKLRRLYYFGEWIQSHAVHVFFLHLPDFLNKGSVFEVGKDSPEFLKIGTIIKNAGSEIIQKIGGRVSHPVSISVGGFTKFADDDSLKSIIPLLEKALDLSVYALKRFSEFNFPDNEIPDIHFLSLEEEEYPILKGDIVSNKGLRLTKEEFDNVIKEYQVDHSTAKRAKLYGRDLYIVGPISRFNNSYEKLSYMALKSSKDIDLYPPIKNSFKTILIRMVEIIHSLERSIDLIKDYRKESLKNADYTVKEGTGYGVSEAPRGILWHKYSFDSEGKIKKADIVPPTSQNQDIMEVSVRNMIMNRENIEEILKTGEKVIRNFDPCISCATHFLKIGEIRGKKIS</sequence>
<gene>
    <name evidence="3" type="ordered locus">PERMA_0690</name>
</gene>
<dbReference type="AlphaFoldDB" id="C0QP83"/>
<feature type="binding site" evidence="2">
    <location>
        <position position="60"/>
    </location>
    <ligand>
        <name>Ni(2+)</name>
        <dbReference type="ChEBI" id="CHEBI:49786"/>
    </ligand>
</feature>
<evidence type="ECO:0000313" key="3">
    <source>
        <dbReference type="EMBL" id="ACO04371.1"/>
    </source>
</evidence>
<feature type="binding site" evidence="2">
    <location>
        <position position="41"/>
    </location>
    <ligand>
        <name>Mg(2+)</name>
        <dbReference type="ChEBI" id="CHEBI:18420"/>
    </ligand>
</feature>
<feature type="binding site" evidence="2">
    <location>
        <position position="367"/>
    </location>
    <ligand>
        <name>Mg(2+)</name>
        <dbReference type="ChEBI" id="CHEBI:18420"/>
    </ligand>
</feature>
<keyword evidence="4" id="KW-1185">Reference proteome</keyword>
<comment type="cofactor">
    <cofactor evidence="2">
        <name>Ni(2+)</name>
        <dbReference type="ChEBI" id="CHEBI:49786"/>
    </cofactor>
</comment>
<feature type="binding site" evidence="2">
    <location>
        <position position="412"/>
    </location>
    <ligand>
        <name>Fe cation</name>
        <dbReference type="ChEBI" id="CHEBI:24875"/>
    </ligand>
</feature>
<dbReference type="eggNOG" id="COG3259">
    <property type="taxonomic scope" value="Bacteria"/>
</dbReference>
<feature type="binding site" evidence="2">
    <location>
        <position position="415"/>
    </location>
    <ligand>
        <name>Mg(2+)</name>
        <dbReference type="ChEBI" id="CHEBI:18420"/>
    </ligand>
</feature>
<dbReference type="Gene3D" id="1.10.645.10">
    <property type="entry name" value="Cytochrome-c3 Hydrogenase, chain B"/>
    <property type="match status" value="1"/>
</dbReference>
<dbReference type="PROSITE" id="PS00508">
    <property type="entry name" value="NI_HGENASE_L_2"/>
    <property type="match status" value="1"/>
</dbReference>
<dbReference type="KEGG" id="pmx:PERMA_0690"/>
<evidence type="ECO:0000256" key="2">
    <source>
        <dbReference type="PIRSR" id="PIRSR601501-1"/>
    </source>
</evidence>
<protein>
    <submittedName>
        <fullName evidence="3">Nickel-dependent hydrogenase, large subunit</fullName>
    </submittedName>
</protein>
<dbReference type="InterPro" id="IPR001501">
    <property type="entry name" value="Ni-dep_hyd_lsu"/>
</dbReference>
<keyword evidence="2" id="KW-0479">Metal-binding</keyword>
<keyword evidence="2" id="KW-0408">Iron</keyword>
<dbReference type="HOGENOM" id="CLU_044556_0_0_0"/>
<name>C0QP83_PERMH</name>
<dbReference type="GO" id="GO:0016151">
    <property type="term" value="F:nickel cation binding"/>
    <property type="evidence" value="ECO:0007669"/>
    <property type="project" value="InterPro"/>
</dbReference>
<dbReference type="GO" id="GO:0008901">
    <property type="term" value="F:ferredoxin hydrogenase activity"/>
    <property type="evidence" value="ECO:0007669"/>
    <property type="project" value="InterPro"/>
</dbReference>
<keyword evidence="1" id="KW-0560">Oxidoreductase</keyword>
<dbReference type="RefSeq" id="WP_012676609.1">
    <property type="nucleotide sequence ID" value="NC_012440.1"/>
</dbReference>
<evidence type="ECO:0000313" key="4">
    <source>
        <dbReference type="Proteomes" id="UP000001366"/>
    </source>
</evidence>
<proteinExistence type="predicted"/>
<keyword evidence="2" id="KW-0533">Nickel</keyword>
<feature type="binding site" evidence="2">
    <location>
        <position position="63"/>
    </location>
    <ligand>
        <name>Fe cation</name>
        <dbReference type="ChEBI" id="CHEBI:24875"/>
    </ligand>
</feature>
<comment type="cofactor">
    <cofactor evidence="2">
        <name>Fe cation</name>
        <dbReference type="ChEBI" id="CHEBI:24875"/>
    </cofactor>
</comment>
<keyword evidence="2" id="KW-0460">Magnesium</keyword>
<dbReference type="InterPro" id="IPR029014">
    <property type="entry name" value="NiFe-Hase_large"/>
</dbReference>
<dbReference type="InterPro" id="IPR018194">
    <property type="entry name" value="Ni-dep_hyd_lsu_Ni_BS"/>
</dbReference>
<dbReference type="PANTHER" id="PTHR43600">
    <property type="entry name" value="COENZYME F420 HYDROGENASE, SUBUNIT ALPHA"/>
    <property type="match status" value="1"/>
</dbReference>
<dbReference type="PaxDb" id="123214-PERMA_0690"/>
<feature type="binding site" evidence="2">
    <location>
        <position position="63"/>
    </location>
    <ligand>
        <name>Ni(2+)</name>
        <dbReference type="ChEBI" id="CHEBI:49786"/>
    </ligand>
</feature>